<organism evidence="1 2">
    <name type="scientific">Halosegnis marinus</name>
    <dbReference type="NCBI Taxonomy" id="3034023"/>
    <lineage>
        <taxon>Archaea</taxon>
        <taxon>Methanobacteriati</taxon>
        <taxon>Methanobacteriota</taxon>
        <taxon>Stenosarchaea group</taxon>
        <taxon>Halobacteria</taxon>
        <taxon>Halobacteriales</taxon>
        <taxon>Natronomonadaceae</taxon>
        <taxon>Halosegnis</taxon>
    </lineage>
</organism>
<sequence>MDSQGGDRREDQRPVDLAVHCTSPDRTVYTEPGNSEAWIATDYTVPCDD</sequence>
<dbReference type="GeneID" id="79268022"/>
<comment type="caution">
    <text evidence="1">The sequence shown here is derived from an EMBL/GenBank/DDBJ whole genome shotgun (WGS) entry which is preliminary data.</text>
</comment>
<name>A0ABD5ZSW4_9EURY</name>
<dbReference type="RefSeq" id="WP_276234465.1">
    <property type="nucleotide sequence ID" value="NZ_CP119802.1"/>
</dbReference>
<dbReference type="EMBL" id="JBHTAP010000001">
    <property type="protein sequence ID" value="MFC7236308.1"/>
    <property type="molecule type" value="Genomic_DNA"/>
</dbReference>
<dbReference type="AlphaFoldDB" id="A0ABD5ZSW4"/>
<evidence type="ECO:0000313" key="1">
    <source>
        <dbReference type="EMBL" id="MFC7236308.1"/>
    </source>
</evidence>
<reference evidence="1 2" key="1">
    <citation type="journal article" date="2019" name="Int. J. Syst. Evol. Microbiol.">
        <title>The Global Catalogue of Microorganisms (GCM) 10K type strain sequencing project: providing services to taxonomists for standard genome sequencing and annotation.</title>
        <authorList>
            <consortium name="The Broad Institute Genomics Platform"/>
            <consortium name="The Broad Institute Genome Sequencing Center for Infectious Disease"/>
            <person name="Wu L."/>
            <person name="Ma J."/>
        </authorList>
    </citation>
    <scope>NUCLEOTIDE SEQUENCE [LARGE SCALE GENOMIC DNA]</scope>
    <source>
        <strain evidence="1 2">DT85</strain>
    </source>
</reference>
<evidence type="ECO:0000313" key="2">
    <source>
        <dbReference type="Proteomes" id="UP001596398"/>
    </source>
</evidence>
<protein>
    <submittedName>
        <fullName evidence="1">Uncharacterized protein</fullName>
    </submittedName>
</protein>
<gene>
    <name evidence="1" type="ORF">ACFQJ4_13385</name>
</gene>
<dbReference type="Proteomes" id="UP001596398">
    <property type="component" value="Unassembled WGS sequence"/>
</dbReference>
<accession>A0ABD5ZSW4</accession>
<keyword evidence="2" id="KW-1185">Reference proteome</keyword>
<proteinExistence type="predicted"/>